<evidence type="ECO:0000313" key="2">
    <source>
        <dbReference type="Proteomes" id="UP000297280"/>
    </source>
</evidence>
<sequence>MPRQPVIALDPSGPEKIMDLEIKGFDQWWANASNSHRQEHDNMQQVTTWSEWKWVVLNSPFHGEKGARTFYHGPHNPPM</sequence>
<dbReference type="AlphaFoldDB" id="A0A4Z1KQ08"/>
<protein>
    <submittedName>
        <fullName evidence="1">Uncharacterized protein</fullName>
    </submittedName>
</protein>
<reference evidence="1 2" key="1">
    <citation type="submission" date="2017-12" db="EMBL/GenBank/DDBJ databases">
        <title>Comparative genomics of Botrytis spp.</title>
        <authorList>
            <person name="Valero-Jimenez C.A."/>
            <person name="Tapia P."/>
            <person name="Veloso J."/>
            <person name="Silva-Moreno E."/>
            <person name="Staats M."/>
            <person name="Valdes J.H."/>
            <person name="Van Kan J.A.L."/>
        </authorList>
    </citation>
    <scope>NUCLEOTIDE SEQUENCE [LARGE SCALE GENOMIC DNA]</scope>
    <source>
        <strain evidence="1 2">MUCL3349</strain>
    </source>
</reference>
<dbReference type="Proteomes" id="UP000297280">
    <property type="component" value="Unassembled WGS sequence"/>
</dbReference>
<keyword evidence="2" id="KW-1185">Reference proteome</keyword>
<name>A0A4Z1KQ08_9HELO</name>
<organism evidence="1 2">
    <name type="scientific">Botrytis porri</name>
    <dbReference type="NCBI Taxonomy" id="87229"/>
    <lineage>
        <taxon>Eukaryota</taxon>
        <taxon>Fungi</taxon>
        <taxon>Dikarya</taxon>
        <taxon>Ascomycota</taxon>
        <taxon>Pezizomycotina</taxon>
        <taxon>Leotiomycetes</taxon>
        <taxon>Helotiales</taxon>
        <taxon>Sclerotiniaceae</taxon>
        <taxon>Botrytis</taxon>
    </lineage>
</organism>
<comment type="caution">
    <text evidence="1">The sequence shown here is derived from an EMBL/GenBank/DDBJ whole genome shotgun (WGS) entry which is preliminary data.</text>
</comment>
<evidence type="ECO:0000313" key="1">
    <source>
        <dbReference type="EMBL" id="TGO85864.1"/>
    </source>
</evidence>
<accession>A0A4Z1KQ08</accession>
<proteinExistence type="predicted"/>
<gene>
    <name evidence="1" type="ORF">BPOR_0357g00100</name>
</gene>
<dbReference type="EMBL" id="PQXO01000356">
    <property type="protein sequence ID" value="TGO85864.1"/>
    <property type="molecule type" value="Genomic_DNA"/>
</dbReference>